<dbReference type="AlphaFoldDB" id="A0A7S1ZZH6"/>
<gene>
    <name evidence="2" type="ORF">OSIN01602_LOCUS16857</name>
</gene>
<dbReference type="InterPro" id="IPR029063">
    <property type="entry name" value="SAM-dependent_MTases_sf"/>
</dbReference>
<dbReference type="PANTHER" id="PTHR20974:SF0">
    <property type="entry name" value="UPF0585 PROTEIN CG18661"/>
    <property type="match status" value="1"/>
</dbReference>
<dbReference type="EMBL" id="HBGO01029381">
    <property type="protein sequence ID" value="CAD9353215.1"/>
    <property type="molecule type" value="Transcribed_RNA"/>
</dbReference>
<dbReference type="Pfam" id="PF06080">
    <property type="entry name" value="DUF938"/>
    <property type="match status" value="1"/>
</dbReference>
<evidence type="ECO:0000313" key="2">
    <source>
        <dbReference type="EMBL" id="CAD9353215.1"/>
    </source>
</evidence>
<comment type="similarity">
    <text evidence="1">Belongs to the UPF0585 family.</text>
</comment>
<proteinExistence type="inferred from homology"/>
<dbReference type="PANTHER" id="PTHR20974">
    <property type="entry name" value="UPF0585 PROTEIN CG18661"/>
    <property type="match status" value="1"/>
</dbReference>
<dbReference type="Gene3D" id="3.40.50.150">
    <property type="entry name" value="Vaccinia Virus protein VP39"/>
    <property type="match status" value="1"/>
</dbReference>
<reference evidence="2" key="1">
    <citation type="submission" date="2021-01" db="EMBL/GenBank/DDBJ databases">
        <authorList>
            <person name="Corre E."/>
            <person name="Pelletier E."/>
            <person name="Niang G."/>
            <person name="Scheremetjew M."/>
            <person name="Finn R."/>
            <person name="Kale V."/>
            <person name="Holt S."/>
            <person name="Cochrane G."/>
            <person name="Meng A."/>
            <person name="Brown T."/>
            <person name="Cohen L."/>
        </authorList>
    </citation>
    <scope>NUCLEOTIDE SEQUENCE</scope>
    <source>
        <strain evidence="2">Grunow 1884</strain>
    </source>
</reference>
<dbReference type="InterPro" id="IPR010342">
    <property type="entry name" value="DUF938"/>
</dbReference>
<dbReference type="SUPFAM" id="SSF53335">
    <property type="entry name" value="S-adenosyl-L-methionine-dependent methyltransferases"/>
    <property type="match status" value="1"/>
</dbReference>
<name>A0A7S1ZZH6_TRICV</name>
<protein>
    <recommendedName>
        <fullName evidence="3">Methyltransferase type 12 domain-containing protein</fullName>
    </recommendedName>
</protein>
<organism evidence="2">
    <name type="scientific">Trieres chinensis</name>
    <name type="common">Marine centric diatom</name>
    <name type="synonym">Odontella sinensis</name>
    <dbReference type="NCBI Taxonomy" id="1514140"/>
    <lineage>
        <taxon>Eukaryota</taxon>
        <taxon>Sar</taxon>
        <taxon>Stramenopiles</taxon>
        <taxon>Ochrophyta</taxon>
        <taxon>Bacillariophyta</taxon>
        <taxon>Mediophyceae</taxon>
        <taxon>Biddulphiophycidae</taxon>
        <taxon>Eupodiscales</taxon>
        <taxon>Parodontellaceae</taxon>
        <taxon>Trieres</taxon>
    </lineage>
</organism>
<evidence type="ECO:0008006" key="3">
    <source>
        <dbReference type="Google" id="ProtNLM"/>
    </source>
</evidence>
<sequence length="109" mass="11976">MGEGVGEVDLVICINMIHIAPWSATLGLMSCASAALKPGGMLYCYGPYKVGGTAVESNLRFDLSLRMRDPSWGVRDIEEVTKVAKENGLELWRTVEMPANNLSVIFRKE</sequence>
<evidence type="ECO:0000256" key="1">
    <source>
        <dbReference type="ARBA" id="ARBA00008308"/>
    </source>
</evidence>
<accession>A0A7S1ZZH6</accession>